<sequence>MNLNLAIIALAPLGTIAIYHVLWGTVSAIRRLRAKQRRR</sequence>
<gene>
    <name evidence="2" type="ORF">NA66_1001686</name>
</gene>
<keyword evidence="1" id="KW-0472">Membrane</keyword>
<evidence type="ECO:0000313" key="2">
    <source>
        <dbReference type="EMBL" id="PXX41076.1"/>
    </source>
</evidence>
<accession>A0A318IXW3</accession>
<keyword evidence="1" id="KW-1133">Transmembrane helix</keyword>
<keyword evidence="1" id="KW-0812">Transmembrane</keyword>
<dbReference type="Proteomes" id="UP000247755">
    <property type="component" value="Unassembled WGS sequence"/>
</dbReference>
<evidence type="ECO:0000313" key="3">
    <source>
        <dbReference type="Proteomes" id="UP000247755"/>
    </source>
</evidence>
<organism evidence="2 3">
    <name type="scientific">Burkholderia pyrrocinia</name>
    <name type="common">Pseudomonas pyrrocinia</name>
    <dbReference type="NCBI Taxonomy" id="60550"/>
    <lineage>
        <taxon>Bacteria</taxon>
        <taxon>Pseudomonadati</taxon>
        <taxon>Pseudomonadota</taxon>
        <taxon>Betaproteobacteria</taxon>
        <taxon>Burkholderiales</taxon>
        <taxon>Burkholderiaceae</taxon>
        <taxon>Burkholderia</taxon>
        <taxon>Burkholderia cepacia complex</taxon>
    </lineage>
</organism>
<dbReference type="EMBL" id="QJJY01000001">
    <property type="protein sequence ID" value="PXX41076.1"/>
    <property type="molecule type" value="Genomic_DNA"/>
</dbReference>
<feature type="transmembrane region" description="Helical" evidence="1">
    <location>
        <begin position="6"/>
        <end position="29"/>
    </location>
</feature>
<proteinExistence type="predicted"/>
<reference evidence="2 3" key="1">
    <citation type="submission" date="2018-05" db="EMBL/GenBank/DDBJ databases">
        <title>Comparative genomics of bacterial root endophytes of switchgrass collected from native prairies over two seasons.</title>
        <authorList>
            <person name="Tang Y."/>
        </authorList>
    </citation>
    <scope>NUCLEOTIDE SEQUENCE [LARGE SCALE GENOMIC DNA]</scope>
    <source>
        <strain evidence="2 3">NFIX32</strain>
    </source>
</reference>
<name>A0A318IXW3_BURPY</name>
<comment type="caution">
    <text evidence="2">The sequence shown here is derived from an EMBL/GenBank/DDBJ whole genome shotgun (WGS) entry which is preliminary data.</text>
</comment>
<protein>
    <submittedName>
        <fullName evidence="2">Uncharacterized protein</fullName>
    </submittedName>
</protein>
<evidence type="ECO:0000256" key="1">
    <source>
        <dbReference type="SAM" id="Phobius"/>
    </source>
</evidence>
<dbReference type="AlphaFoldDB" id="A0A318IXW3"/>